<keyword evidence="5" id="KW-1185">Reference proteome</keyword>
<organism evidence="4 5">
    <name type="scientific">Cephalotus follicularis</name>
    <name type="common">Albany pitcher plant</name>
    <dbReference type="NCBI Taxonomy" id="3775"/>
    <lineage>
        <taxon>Eukaryota</taxon>
        <taxon>Viridiplantae</taxon>
        <taxon>Streptophyta</taxon>
        <taxon>Embryophyta</taxon>
        <taxon>Tracheophyta</taxon>
        <taxon>Spermatophyta</taxon>
        <taxon>Magnoliopsida</taxon>
        <taxon>eudicotyledons</taxon>
        <taxon>Gunneridae</taxon>
        <taxon>Pentapetalae</taxon>
        <taxon>rosids</taxon>
        <taxon>fabids</taxon>
        <taxon>Oxalidales</taxon>
        <taxon>Cephalotaceae</taxon>
        <taxon>Cephalotus</taxon>
    </lineage>
</organism>
<keyword evidence="3" id="KW-0732">Signal</keyword>
<evidence type="ECO:0000313" key="5">
    <source>
        <dbReference type="Proteomes" id="UP000187406"/>
    </source>
</evidence>
<feature type="signal peptide" evidence="3">
    <location>
        <begin position="1"/>
        <end position="19"/>
    </location>
</feature>
<comment type="caution">
    <text evidence="4">The sequence shown here is derived from an EMBL/GenBank/DDBJ whole genome shotgun (WGS) entry which is preliminary data.</text>
</comment>
<feature type="region of interest" description="Disordered" evidence="2">
    <location>
        <begin position="25"/>
        <end position="52"/>
    </location>
</feature>
<evidence type="ECO:0000256" key="3">
    <source>
        <dbReference type="SAM" id="SignalP"/>
    </source>
</evidence>
<feature type="coiled-coil region" evidence="1">
    <location>
        <begin position="76"/>
        <end position="124"/>
    </location>
</feature>
<dbReference type="AlphaFoldDB" id="A0A1Q3CER3"/>
<evidence type="ECO:0000313" key="4">
    <source>
        <dbReference type="EMBL" id="GAV78608.1"/>
    </source>
</evidence>
<dbReference type="PANTHER" id="PTHR48248">
    <property type="entry name" value="UVR DOMAIN-CONTAINING PROTEIN"/>
    <property type="match status" value="1"/>
</dbReference>
<reference evidence="5" key="1">
    <citation type="submission" date="2016-04" db="EMBL/GenBank/DDBJ databases">
        <title>Cephalotus genome sequencing.</title>
        <authorList>
            <person name="Fukushima K."/>
            <person name="Hasebe M."/>
            <person name="Fang X."/>
        </authorList>
    </citation>
    <scope>NUCLEOTIDE SEQUENCE [LARGE SCALE GENOMIC DNA]</scope>
    <source>
        <strain evidence="5">cv. St1</strain>
    </source>
</reference>
<dbReference type="Proteomes" id="UP000187406">
    <property type="component" value="Unassembled WGS sequence"/>
</dbReference>
<protein>
    <submittedName>
        <fullName evidence="4">Uncharacterized protein</fullName>
    </submittedName>
</protein>
<name>A0A1Q3CER3_CEPFO</name>
<evidence type="ECO:0000256" key="2">
    <source>
        <dbReference type="SAM" id="MobiDB-lite"/>
    </source>
</evidence>
<dbReference type="OrthoDB" id="827019at2759"/>
<gene>
    <name evidence="4" type="ORF">CFOL_v3_22073</name>
</gene>
<keyword evidence="1" id="KW-0175">Coiled coil</keyword>
<dbReference type="InParanoid" id="A0A1Q3CER3"/>
<proteinExistence type="predicted"/>
<dbReference type="EMBL" id="BDDD01001832">
    <property type="protein sequence ID" value="GAV78608.1"/>
    <property type="molecule type" value="Genomic_DNA"/>
</dbReference>
<accession>A0A1Q3CER3</accession>
<sequence length="170" mass="19939">MEHLSLLLSLLTLSSAATAANIHGKREGEGEDNLSPPSHCHRSENFVSFRRSGSSQKRHWICTQKRRMTRKAKPSIKRLKAEIKEMNAQQKRIKDRRRVVKRKFEQIEAKHDQLKRETKIIMQQNANTQLRLHSLSKILKARQDRDFVTATDLTQSLRELILKQNKQRHT</sequence>
<evidence type="ECO:0000256" key="1">
    <source>
        <dbReference type="SAM" id="Coils"/>
    </source>
</evidence>
<feature type="chain" id="PRO_5013156992" evidence="3">
    <location>
        <begin position="20"/>
        <end position="170"/>
    </location>
</feature>
<dbReference type="PANTHER" id="PTHR48248:SF5">
    <property type="entry name" value="UVR DOMAIN-CONTAINING PROTEIN"/>
    <property type="match status" value="1"/>
</dbReference>